<comment type="caution">
    <text evidence="14">The sequence shown here is derived from an EMBL/GenBank/DDBJ whole genome shotgun (WGS) entry which is preliminary data.</text>
</comment>
<feature type="domain" description="Cytochrome b561 bacterial/Ni-hydrogenase" evidence="13">
    <location>
        <begin position="7"/>
        <end position="194"/>
    </location>
</feature>
<feature type="transmembrane region" description="Helical" evidence="12">
    <location>
        <begin position="119"/>
        <end position="139"/>
    </location>
</feature>
<evidence type="ECO:0000256" key="4">
    <source>
        <dbReference type="ARBA" id="ARBA00022475"/>
    </source>
</evidence>
<dbReference type="Gene3D" id="1.20.950.20">
    <property type="entry name" value="Transmembrane di-heme cytochromes, Chain C"/>
    <property type="match status" value="1"/>
</dbReference>
<evidence type="ECO:0000313" key="14">
    <source>
        <dbReference type="EMBL" id="GLH69703.1"/>
    </source>
</evidence>
<keyword evidence="8" id="KW-0249">Electron transport</keyword>
<keyword evidence="5" id="KW-0349">Heme</keyword>
<evidence type="ECO:0000256" key="10">
    <source>
        <dbReference type="ARBA" id="ARBA00023004"/>
    </source>
</evidence>
<dbReference type="PANTHER" id="PTHR30485:SF1">
    <property type="entry name" value="CYTOCHROME YDHU-RELATED"/>
    <property type="match status" value="1"/>
</dbReference>
<evidence type="ECO:0000256" key="1">
    <source>
        <dbReference type="ARBA" id="ARBA00004651"/>
    </source>
</evidence>
<dbReference type="SUPFAM" id="SSF81342">
    <property type="entry name" value="Transmembrane di-heme cytochromes"/>
    <property type="match status" value="1"/>
</dbReference>
<keyword evidence="7" id="KW-0479">Metal-binding</keyword>
<organism evidence="14 15">
    <name type="scientific">Geothrix rubra</name>
    <dbReference type="NCBI Taxonomy" id="2927977"/>
    <lineage>
        <taxon>Bacteria</taxon>
        <taxon>Pseudomonadati</taxon>
        <taxon>Acidobacteriota</taxon>
        <taxon>Holophagae</taxon>
        <taxon>Holophagales</taxon>
        <taxon>Holophagaceae</taxon>
        <taxon>Geothrix</taxon>
    </lineage>
</organism>
<keyword evidence="9 12" id="KW-1133">Transmembrane helix</keyword>
<evidence type="ECO:0000256" key="6">
    <source>
        <dbReference type="ARBA" id="ARBA00022692"/>
    </source>
</evidence>
<evidence type="ECO:0000256" key="5">
    <source>
        <dbReference type="ARBA" id="ARBA00022617"/>
    </source>
</evidence>
<protein>
    <submittedName>
        <fullName evidence="14">Cytochrome b561</fullName>
    </submittedName>
</protein>
<dbReference type="EMBL" id="BSDD01000002">
    <property type="protein sequence ID" value="GLH69703.1"/>
    <property type="molecule type" value="Genomic_DNA"/>
</dbReference>
<feature type="transmembrane region" description="Helical" evidence="12">
    <location>
        <begin position="13"/>
        <end position="30"/>
    </location>
</feature>
<dbReference type="InterPro" id="IPR011577">
    <property type="entry name" value="Cyt_b561_bac/Ni-Hgenase"/>
</dbReference>
<keyword evidence="6 12" id="KW-0812">Transmembrane</keyword>
<keyword evidence="11 12" id="KW-0472">Membrane</keyword>
<evidence type="ECO:0000256" key="3">
    <source>
        <dbReference type="ARBA" id="ARBA00022448"/>
    </source>
</evidence>
<dbReference type="RefSeq" id="WP_285723717.1">
    <property type="nucleotide sequence ID" value="NZ_BSDD01000002.1"/>
</dbReference>
<dbReference type="Proteomes" id="UP001165089">
    <property type="component" value="Unassembled WGS sequence"/>
</dbReference>
<comment type="similarity">
    <text evidence="2">Belongs to the HupC/HyaC/HydC family.</text>
</comment>
<gene>
    <name evidence="14" type="ORF">GETHPA_12360</name>
</gene>
<dbReference type="Pfam" id="PF01292">
    <property type="entry name" value="Ni_hydr_CYTB"/>
    <property type="match status" value="1"/>
</dbReference>
<comment type="subcellular location">
    <subcellularLocation>
        <location evidence="1">Cell membrane</location>
        <topology evidence="1">Multi-pass membrane protein</topology>
    </subcellularLocation>
</comment>
<dbReference type="InterPro" id="IPR016174">
    <property type="entry name" value="Di-haem_cyt_TM"/>
</dbReference>
<feature type="transmembrane region" description="Helical" evidence="12">
    <location>
        <begin position="51"/>
        <end position="69"/>
    </location>
</feature>
<evidence type="ECO:0000313" key="15">
    <source>
        <dbReference type="Proteomes" id="UP001165089"/>
    </source>
</evidence>
<keyword evidence="4" id="KW-1003">Cell membrane</keyword>
<evidence type="ECO:0000256" key="12">
    <source>
        <dbReference type="SAM" id="Phobius"/>
    </source>
</evidence>
<evidence type="ECO:0000256" key="7">
    <source>
        <dbReference type="ARBA" id="ARBA00022723"/>
    </source>
</evidence>
<evidence type="ECO:0000256" key="11">
    <source>
        <dbReference type="ARBA" id="ARBA00023136"/>
    </source>
</evidence>
<dbReference type="InterPro" id="IPR051542">
    <property type="entry name" value="Hydrogenase_cytochrome"/>
</dbReference>
<proteinExistence type="inferred from homology"/>
<dbReference type="PANTHER" id="PTHR30485">
    <property type="entry name" value="NI/FE-HYDROGENASE 1 B-TYPE CYTOCHROME SUBUNIT"/>
    <property type="match status" value="1"/>
</dbReference>
<name>A0ABQ5Q5E1_9BACT</name>
<reference evidence="14 15" key="1">
    <citation type="journal article" date="2023" name="Antonie Van Leeuwenhoek">
        <title>Mesoterricola silvestris gen. nov., sp. nov., Mesoterricola sediminis sp. nov., Geothrix oryzae sp. nov., Geothrix edaphica sp. nov., Geothrix rubra sp. nov., and Geothrix limicola sp. nov., six novel members of Acidobacteriota isolated from soils.</title>
        <authorList>
            <person name="Itoh H."/>
            <person name="Sugisawa Y."/>
            <person name="Mise K."/>
            <person name="Xu Z."/>
            <person name="Kuniyasu M."/>
            <person name="Ushijima N."/>
            <person name="Kawano K."/>
            <person name="Kobayashi E."/>
            <person name="Shiratori Y."/>
            <person name="Masuda Y."/>
            <person name="Senoo K."/>
        </authorList>
    </citation>
    <scope>NUCLEOTIDE SEQUENCE [LARGE SCALE GENOMIC DNA]</scope>
    <source>
        <strain evidence="14 15">Red803</strain>
    </source>
</reference>
<sequence>MRRVILYEGFERFWHWSQALLIITMMLTGFEIRGMGLHLFGFQRAVSLHNILAVALVVLIVFAIFWHVTTGEWRQYIPTRKFLREMIAFYLTGIFKGAPHPVKKHRMAKLNPLQRLAYLGFKTLIIPVQVTTGALYYYYPNLQHALHWPASSLWLIAIVHVLSAFGLVAFLIGHAYLTTTGHTPLTNLKAMITGWEDLKDDAYLDEP</sequence>
<keyword evidence="3" id="KW-0813">Transport</keyword>
<accession>A0ABQ5Q5E1</accession>
<feature type="transmembrane region" description="Helical" evidence="12">
    <location>
        <begin position="151"/>
        <end position="172"/>
    </location>
</feature>
<dbReference type="InterPro" id="IPR000516">
    <property type="entry name" value="Ni-dep_Hydgase_cyt-B"/>
</dbReference>
<keyword evidence="10" id="KW-0408">Iron</keyword>
<evidence type="ECO:0000259" key="13">
    <source>
        <dbReference type="Pfam" id="PF01292"/>
    </source>
</evidence>
<evidence type="ECO:0000256" key="9">
    <source>
        <dbReference type="ARBA" id="ARBA00022989"/>
    </source>
</evidence>
<evidence type="ECO:0000256" key="8">
    <source>
        <dbReference type="ARBA" id="ARBA00022982"/>
    </source>
</evidence>
<evidence type="ECO:0000256" key="2">
    <source>
        <dbReference type="ARBA" id="ARBA00008622"/>
    </source>
</evidence>
<dbReference type="PRINTS" id="PR00161">
    <property type="entry name" value="NIHGNASECYTB"/>
</dbReference>
<keyword evidence="15" id="KW-1185">Reference proteome</keyword>